<dbReference type="EMBL" id="LR881467">
    <property type="protein sequence ID" value="CAD5318350.1"/>
    <property type="molecule type" value="Genomic_DNA"/>
</dbReference>
<evidence type="ECO:0000313" key="3">
    <source>
        <dbReference type="EMBL" id="CAD5318350.1"/>
    </source>
</evidence>
<dbReference type="PANTHER" id="PTHR31973">
    <property type="entry name" value="POLYPROTEIN, PUTATIVE-RELATED"/>
    <property type="match status" value="1"/>
</dbReference>
<dbReference type="SMART" id="SM00575">
    <property type="entry name" value="ZnF_PMZ"/>
    <property type="match status" value="1"/>
</dbReference>
<proteinExistence type="predicted"/>
<dbReference type="InterPro" id="IPR004332">
    <property type="entry name" value="Transposase_MuDR"/>
</dbReference>
<dbReference type="GO" id="GO:0008270">
    <property type="term" value="F:zinc ion binding"/>
    <property type="evidence" value="ECO:0007669"/>
    <property type="project" value="InterPro"/>
</dbReference>
<dbReference type="Proteomes" id="UP000516314">
    <property type="component" value="Chromosome 2"/>
</dbReference>
<accession>A0A7G2EAA7</accession>
<feature type="region of interest" description="Disordered" evidence="1">
    <location>
        <begin position="131"/>
        <end position="155"/>
    </location>
</feature>
<evidence type="ECO:0000256" key="1">
    <source>
        <dbReference type="SAM" id="MobiDB-lite"/>
    </source>
</evidence>
<reference evidence="3 4" key="1">
    <citation type="submission" date="2020-09" db="EMBL/GenBank/DDBJ databases">
        <authorList>
            <person name="Ashkenazy H."/>
        </authorList>
    </citation>
    <scope>NUCLEOTIDE SEQUENCE [LARGE SCALE GENOMIC DNA]</scope>
    <source>
        <strain evidence="4">cv. Cdm-0</strain>
    </source>
</reference>
<evidence type="ECO:0000259" key="2">
    <source>
        <dbReference type="SMART" id="SM00575"/>
    </source>
</evidence>
<dbReference type="InterPro" id="IPR006564">
    <property type="entry name" value="Znf_PMZ"/>
</dbReference>
<name>A0A7G2EAA7_ARATH</name>
<protein>
    <submittedName>
        <fullName evidence="3">(thale cress) hypothetical protein</fullName>
    </submittedName>
</protein>
<sequence>MKLVNSYCRHYEAGKTCTTIAKCLEAGESSSTGIVQTRVKPLAGVEGGYFAGLLSSVQVNTTVYPPNPQFAIVQSTDGCETSSEWGISDELLLEALEAMENSTNGVNTSIAVEVLVSGHDSEFLGNSDDYFSLSTGSESEDDEFDDDNHTTGPLQAGKETVVYGDNGDDDFVKQPPKKKVMQKESNVGAMKEFLETFQKSISIDQVYGYDEIEPMFGDDDMDAKAAHVNLSKENDNMFVGRTFASREDFRIALSIYAINFIFRFKFTRYEKHYLVVECYDKQCCDWRVRAHQVGDSEEYEFRKAKSEHMCKVETRSRFSKHVTSKVIAAFLRAKYAKAFCGPRARDLPDSLLRAHNVRMTYCGCWKAKELGVETAQGTNESSFSLLPSHVSLEQQTCTCLEFQKIEIPCTYAMAAAHDRGLEFRSLVGEMHRLGMWSPTVQEPILLVRDPSEVDVREEIRVLCLMPPKIKRPPRRPPKLRIHSVGEY</sequence>
<dbReference type="AlphaFoldDB" id="A0A7G2EAA7"/>
<dbReference type="PANTHER" id="PTHR31973:SF113">
    <property type="entry name" value="PROTEIN FAR1-RELATED SEQUENCE 5-LIKE"/>
    <property type="match status" value="1"/>
</dbReference>
<evidence type="ECO:0000313" key="4">
    <source>
        <dbReference type="Proteomes" id="UP000516314"/>
    </source>
</evidence>
<dbReference type="Pfam" id="PF03108">
    <property type="entry name" value="DBD_Tnp_Mut"/>
    <property type="match status" value="1"/>
</dbReference>
<gene>
    <name evidence="3" type="ORF">AT9943_LOCUS6585</name>
</gene>
<organism evidence="3 4">
    <name type="scientific">Arabidopsis thaliana</name>
    <name type="common">Mouse-ear cress</name>
    <dbReference type="NCBI Taxonomy" id="3702"/>
    <lineage>
        <taxon>Eukaryota</taxon>
        <taxon>Viridiplantae</taxon>
        <taxon>Streptophyta</taxon>
        <taxon>Embryophyta</taxon>
        <taxon>Tracheophyta</taxon>
        <taxon>Spermatophyta</taxon>
        <taxon>Magnoliopsida</taxon>
        <taxon>eudicotyledons</taxon>
        <taxon>Gunneridae</taxon>
        <taxon>Pentapetalae</taxon>
        <taxon>rosids</taxon>
        <taxon>malvids</taxon>
        <taxon>Brassicales</taxon>
        <taxon>Brassicaceae</taxon>
        <taxon>Camelineae</taxon>
        <taxon>Arabidopsis</taxon>
    </lineage>
</organism>
<feature type="domain" description="Zinc finger PMZ-type" evidence="2">
    <location>
        <begin position="395"/>
        <end position="422"/>
    </location>
</feature>